<sequence>MSISNISFCVTKAATNGSNKYGPRLGVVSQEISETTTIETPGILVSTSRGVVSHLSRDNVRKTAAIRWLNVPFETFCGLHRCITSSDWCEYVAECKPDVVVALSDTPFTAPPFSQKRMEKSIERSRVYLSHMLSTKYHRPNVLVQMAGGANPAARTAFARSLLEPVAGKEAEEVKPLKCLDEGVTGYVFDLVPLRTALGADPSLGVSSDEQQQALVQKYSAASSSYLPGQLTSLLRASLQPLPATKLRLVNTPRSPHEILYLIRDVGIDLFDTHWAQRAADVGVALDFTFPVPHDLDVPQRPLGHDLYDATYAHDFGKLADCFATGDSIATGAADTQSMVVCPCVACSPTSAATRIRHSEIDEPESHPVELCSPFSRAYIHHLLHTHEMSAHALLAMHNITVMDLFSAGIRSVLRREDCEDAFAAEIARFDAVYVDDARLLEEARTHWQDVDLTRGKGRLAREKTKQEQNAAVSAH</sequence>
<dbReference type="EMBL" id="KN882059">
    <property type="protein sequence ID" value="KIY45296.1"/>
    <property type="molecule type" value="Genomic_DNA"/>
</dbReference>
<dbReference type="InterPro" id="IPR002616">
    <property type="entry name" value="tRNA_ribo_trans-like"/>
</dbReference>
<reference evidence="2 3" key="1">
    <citation type="journal article" date="2015" name="Fungal Genet. Biol.">
        <title>Evolution of novel wood decay mechanisms in Agaricales revealed by the genome sequences of Fistulina hepatica and Cylindrobasidium torrendii.</title>
        <authorList>
            <person name="Floudas D."/>
            <person name="Held B.W."/>
            <person name="Riley R."/>
            <person name="Nagy L.G."/>
            <person name="Koehler G."/>
            <person name="Ransdell A.S."/>
            <person name="Younus H."/>
            <person name="Chow J."/>
            <person name="Chiniquy J."/>
            <person name="Lipzen A."/>
            <person name="Tritt A."/>
            <person name="Sun H."/>
            <person name="Haridas S."/>
            <person name="LaButti K."/>
            <person name="Ohm R.A."/>
            <person name="Kues U."/>
            <person name="Blanchette R.A."/>
            <person name="Grigoriev I.V."/>
            <person name="Minto R.E."/>
            <person name="Hibbett D.S."/>
        </authorList>
    </citation>
    <scope>NUCLEOTIDE SEQUENCE [LARGE SCALE GENOMIC DNA]</scope>
    <source>
        <strain evidence="2 3">ATCC 64428</strain>
    </source>
</reference>
<dbReference type="InterPro" id="IPR050852">
    <property type="entry name" value="Queuine_tRNA-ribosyltrfase"/>
</dbReference>
<dbReference type="Proteomes" id="UP000054144">
    <property type="component" value="Unassembled WGS sequence"/>
</dbReference>
<protein>
    <submittedName>
        <fullName evidence="2">tRNA-guanine transglycosylase</fullName>
    </submittedName>
</protein>
<dbReference type="PANTHER" id="PTHR46064:SF1">
    <property type="entry name" value="QUEUINE TRNA-RIBOSYLTRANSFERASE ACCESSORY SUBUNIT 2"/>
    <property type="match status" value="1"/>
</dbReference>
<evidence type="ECO:0000313" key="3">
    <source>
        <dbReference type="Proteomes" id="UP000054144"/>
    </source>
</evidence>
<evidence type="ECO:0000259" key="1">
    <source>
        <dbReference type="Pfam" id="PF01702"/>
    </source>
</evidence>
<name>A0A0D7A5Y2_9AGAR</name>
<keyword evidence="3" id="KW-1185">Reference proteome</keyword>
<dbReference type="Gene3D" id="3.20.20.105">
    <property type="entry name" value="Queuine tRNA-ribosyltransferase-like"/>
    <property type="match status" value="1"/>
</dbReference>
<organism evidence="2 3">
    <name type="scientific">Fistulina hepatica ATCC 64428</name>
    <dbReference type="NCBI Taxonomy" id="1128425"/>
    <lineage>
        <taxon>Eukaryota</taxon>
        <taxon>Fungi</taxon>
        <taxon>Dikarya</taxon>
        <taxon>Basidiomycota</taxon>
        <taxon>Agaricomycotina</taxon>
        <taxon>Agaricomycetes</taxon>
        <taxon>Agaricomycetidae</taxon>
        <taxon>Agaricales</taxon>
        <taxon>Fistulinaceae</taxon>
        <taxon>Fistulina</taxon>
    </lineage>
</organism>
<accession>A0A0D7A5Y2</accession>
<dbReference type="PANTHER" id="PTHR46064">
    <property type="entry name" value="QUEUINE TRNA-RIBOSYLTRANSFERASE ACCESSORY SUBUNIT 2"/>
    <property type="match status" value="1"/>
</dbReference>
<dbReference type="SUPFAM" id="SSF51713">
    <property type="entry name" value="tRNA-guanine transglycosylase"/>
    <property type="match status" value="1"/>
</dbReference>
<gene>
    <name evidence="2" type="ORF">FISHEDRAFT_49693</name>
</gene>
<evidence type="ECO:0000313" key="2">
    <source>
        <dbReference type="EMBL" id="KIY45296.1"/>
    </source>
</evidence>
<dbReference type="OrthoDB" id="27601at2759"/>
<feature type="domain" description="tRNA-guanine(15) transglycosylase-like" evidence="1">
    <location>
        <begin position="231"/>
        <end position="421"/>
    </location>
</feature>
<dbReference type="AlphaFoldDB" id="A0A0D7A5Y2"/>
<dbReference type="GO" id="GO:0006400">
    <property type="term" value="P:tRNA modification"/>
    <property type="evidence" value="ECO:0007669"/>
    <property type="project" value="InterPro"/>
</dbReference>
<proteinExistence type="predicted"/>
<dbReference type="InterPro" id="IPR036511">
    <property type="entry name" value="TGT-like_sf"/>
</dbReference>
<dbReference type="Pfam" id="PF01702">
    <property type="entry name" value="TGT"/>
    <property type="match status" value="1"/>
</dbReference>